<keyword evidence="2" id="KW-1185">Reference proteome</keyword>
<sequence length="274" mass="30247">MAHDGKLQQAVTNQRLCFRLAKHASSEPILISYLVAVASQAIALHGMDRILALSTQHPQIAASIKIAIHSDYQTISPSYALQGETAIFARLMEYTQHMGPVAFANTGRKSGEALRTPKPKALFDEWLDVNGRSTIHQLRELSSNAKLPGKSIYEAIDNQLARLKAYPADDYTLARALSPEFTTSIQHRYLMTATAQSTVIAADVLIWSAQHHRFPSTLAQTTDRVPIDPYSGKPFQYASSSNGFVIWSLGQSGQYNPQQAGLMKDTTAIVFRYP</sequence>
<dbReference type="KEGG" id="ccot:CCAX7_39330"/>
<dbReference type="AlphaFoldDB" id="A0A9N7L5Q8"/>
<proteinExistence type="predicted"/>
<gene>
    <name evidence="1" type="ORF">CCAX7_39330</name>
</gene>
<reference evidence="1 2" key="1">
    <citation type="journal article" date="2019" name="Int. J. Syst. Evol. Microbiol.">
        <title>Capsulimonas corticalis gen. nov., sp. nov., an aerobic capsulated bacterium, of a novel bacterial order, Capsulimonadales ord. nov., of the class Armatimonadia of the phylum Armatimonadetes.</title>
        <authorList>
            <person name="Li J."/>
            <person name="Kudo C."/>
            <person name="Tonouchi A."/>
        </authorList>
    </citation>
    <scope>NUCLEOTIDE SEQUENCE [LARGE SCALE GENOMIC DNA]</scope>
    <source>
        <strain evidence="1 2">AX-7</strain>
    </source>
</reference>
<dbReference type="Proteomes" id="UP000287394">
    <property type="component" value="Chromosome"/>
</dbReference>
<name>A0A9N7L5Q8_9BACT</name>
<evidence type="ECO:0000313" key="2">
    <source>
        <dbReference type="Proteomes" id="UP000287394"/>
    </source>
</evidence>
<dbReference type="EMBL" id="AP025739">
    <property type="protein sequence ID" value="BDI31882.1"/>
    <property type="molecule type" value="Genomic_DNA"/>
</dbReference>
<accession>A0A9N7L5Q8</accession>
<organism evidence="1 2">
    <name type="scientific">Capsulimonas corticalis</name>
    <dbReference type="NCBI Taxonomy" id="2219043"/>
    <lineage>
        <taxon>Bacteria</taxon>
        <taxon>Bacillati</taxon>
        <taxon>Armatimonadota</taxon>
        <taxon>Armatimonadia</taxon>
        <taxon>Capsulimonadales</taxon>
        <taxon>Capsulimonadaceae</taxon>
        <taxon>Capsulimonas</taxon>
    </lineage>
</organism>
<protein>
    <submittedName>
        <fullName evidence="1">Uncharacterized protein</fullName>
    </submittedName>
</protein>
<evidence type="ECO:0000313" key="1">
    <source>
        <dbReference type="EMBL" id="BDI31882.1"/>
    </source>
</evidence>